<feature type="region of interest" description="Disordered" evidence="1">
    <location>
        <begin position="1259"/>
        <end position="1343"/>
    </location>
</feature>
<sequence length="1379" mass="152274">MDLDVWSDTKYVMLSRFIKNHKSWRQCVADYMDIALEDAKVELIRLFYGGKPSCDIPFLVKLCTEIQDAAQAIVQRESSRRWQQLYSERRDPEFWLLSAILSMDEASMLASVSSLLGGSMCVLLFDGAIIRCRDLRDDISLFHALETDDFGNCLLTALYYMEDECDLGELSETELHDGISARDFNLSSMHLSQRDDDVVYALKWLPDGFSYQDAQNGAVYVFHEKGASEAPGHWWTAKICGTTQMAIFDARVQGAQFQDVLEEIDGTTAFLLTLTTSSDPLDMPPGSAYDLRGRGPSTDGDDVLFVSTPVQTCVECGAPLAPAHAVSGRLYTLQGIKPVEVTTKRCSRKSCRVHHHYNYRKVHGQKYHSLSLQDLEYVFVNSKVGFDRTFLEYHDALQFRGGVSHNAIEFAQSQVLWEDADQRYRWHRECASAQLYHSVVLESNEMWAHSTDGVRKRIFNIDIDDPLSNNFLVDYQEWWHKHQLSRAEWRKVAEVVMDGHEKVSGTPPSHVGRPRKDGHTRQRQNGWFMAIDPATGLVLSVANMAEPENNQIAKSVLNHVISRYATSFNTKSADTHIFYVLLYVKKHNLLIRKGYIRQNLSAGSLGVSMIDAASGAFTFWLSLYSGTVRFSELRFVEGYTWQGKQHPLACKRQTGGSGDHGLKGLGVGNILIPASAPGYRRLEESSPGAYFLACAPVSVAASCYPAPRLEVSSPVTQRFDSFLGIAPDAIVCRLDLRALTRLSSGAMAKRSLDAGEAGPTSRPRLLPPPLASTAYEEASSEPEEDPVGEPGPVIPSAVAKTGVPPPPPPPMHLGGDNSTMEAASAKASPIPATATAGPRPRPHLAPMRSGPPAPSPATPASDFLSAPGASEGVHIFVPGPRALSMSSFSWRRLMSGASDSSGAFDSSDLEREHLSTLDEQGRRLYLAAREDRLRRAEMGEVFGPRFHSGGCDYPLCESCHGQTSLSHSAAYFEALQAALLPYAWCLMAPALCQMSENPSATMDKSQAALLAEIFHGWKEAAQPMASENVDTRKFWLDFLTVDWSNRPLLHSCMGKAKRQHRQNSRPGQQNRELSRYYEACDSSLETSLTAESEAPETSSNASHALTPREKALFGYLTWSTSRPPPMTIFVRPYLQALTRSSSQRADKSAGDDDEDADPVISVPLPSTPPSGMHMSERRGPRERVEPALRWTHVGDPLFLVVVVLLQEIGRQHPLEMLAFPRCSHWLLPSRQSRMLPPPPMMVVLLLRLRKFRTPKSALKYTAAKRKPLAPSPSRDADPKPRPDDEVSIVAPPASVDPPKTRRPLRKAQPAARDPRAGKRQRTTDLRTSSPDFSVSVTAATPLVAEPGDLIESLLKVPMAVDSDPLTPTPTDGAGGTETL</sequence>
<feature type="compositionally biased region" description="Low complexity" evidence="1">
    <location>
        <begin position="829"/>
        <end position="838"/>
    </location>
</feature>
<feature type="non-terminal residue" evidence="2">
    <location>
        <position position="1379"/>
    </location>
</feature>
<feature type="compositionally biased region" description="Polar residues" evidence="1">
    <location>
        <begin position="1325"/>
        <end position="1338"/>
    </location>
</feature>
<feature type="region of interest" description="Disordered" evidence="1">
    <location>
        <begin position="501"/>
        <end position="520"/>
    </location>
</feature>
<comment type="caution">
    <text evidence="2">The sequence shown here is derived from an EMBL/GenBank/DDBJ whole genome shotgun (WGS) entry which is preliminary data.</text>
</comment>
<dbReference type="Proteomes" id="UP000186817">
    <property type="component" value="Unassembled WGS sequence"/>
</dbReference>
<evidence type="ECO:0000256" key="1">
    <source>
        <dbReference type="SAM" id="MobiDB-lite"/>
    </source>
</evidence>
<dbReference type="OrthoDB" id="434003at2759"/>
<accession>A0A1Q9BYM9</accession>
<reference evidence="2 3" key="1">
    <citation type="submission" date="2016-02" db="EMBL/GenBank/DDBJ databases">
        <title>Genome analysis of coral dinoflagellate symbionts highlights evolutionary adaptations to a symbiotic lifestyle.</title>
        <authorList>
            <person name="Aranda M."/>
            <person name="Li Y."/>
            <person name="Liew Y.J."/>
            <person name="Baumgarten S."/>
            <person name="Simakov O."/>
            <person name="Wilson M."/>
            <person name="Piel J."/>
            <person name="Ashoor H."/>
            <person name="Bougouffa S."/>
            <person name="Bajic V.B."/>
            <person name="Ryu T."/>
            <person name="Ravasi T."/>
            <person name="Bayer T."/>
            <person name="Micklem G."/>
            <person name="Kim H."/>
            <person name="Bhak J."/>
            <person name="Lajeunesse T.C."/>
            <person name="Voolstra C.R."/>
        </authorList>
    </citation>
    <scope>NUCLEOTIDE SEQUENCE [LARGE SCALE GENOMIC DNA]</scope>
    <source>
        <strain evidence="2 3">CCMP2467</strain>
    </source>
</reference>
<feature type="compositionally biased region" description="Acidic residues" evidence="1">
    <location>
        <begin position="778"/>
        <end position="787"/>
    </location>
</feature>
<name>A0A1Q9BYM9_SYMMI</name>
<feature type="region of interest" description="Disordered" evidence="1">
    <location>
        <begin position="750"/>
        <end position="866"/>
    </location>
</feature>
<feature type="compositionally biased region" description="Basic and acidic residues" evidence="1">
    <location>
        <begin position="1274"/>
        <end position="1284"/>
    </location>
</feature>
<feature type="region of interest" description="Disordered" evidence="1">
    <location>
        <begin position="1359"/>
        <end position="1379"/>
    </location>
</feature>
<dbReference type="EMBL" id="LSRX01002292">
    <property type="protein sequence ID" value="OLP75759.1"/>
    <property type="molecule type" value="Genomic_DNA"/>
</dbReference>
<evidence type="ECO:0000313" key="2">
    <source>
        <dbReference type="EMBL" id="OLP75759.1"/>
    </source>
</evidence>
<feature type="compositionally biased region" description="Basic and acidic residues" evidence="1">
    <location>
        <begin position="1312"/>
        <end position="1324"/>
    </location>
</feature>
<feature type="region of interest" description="Disordered" evidence="1">
    <location>
        <begin position="1140"/>
        <end position="1178"/>
    </location>
</feature>
<keyword evidence="3" id="KW-1185">Reference proteome</keyword>
<organism evidence="2 3">
    <name type="scientific">Symbiodinium microadriaticum</name>
    <name type="common">Dinoflagellate</name>
    <name type="synonym">Zooxanthella microadriatica</name>
    <dbReference type="NCBI Taxonomy" id="2951"/>
    <lineage>
        <taxon>Eukaryota</taxon>
        <taxon>Sar</taxon>
        <taxon>Alveolata</taxon>
        <taxon>Dinophyceae</taxon>
        <taxon>Suessiales</taxon>
        <taxon>Symbiodiniaceae</taxon>
        <taxon>Symbiodinium</taxon>
    </lineage>
</organism>
<gene>
    <name evidence="2" type="ORF">AK812_SmicGene44395</name>
</gene>
<protein>
    <submittedName>
        <fullName evidence="2">Uncharacterized protein</fullName>
    </submittedName>
</protein>
<proteinExistence type="predicted"/>
<evidence type="ECO:0000313" key="3">
    <source>
        <dbReference type="Proteomes" id="UP000186817"/>
    </source>
</evidence>